<accession>X1F3Z5</accession>
<gene>
    <name evidence="2" type="ORF">S03H2_24638</name>
</gene>
<reference evidence="2" key="1">
    <citation type="journal article" date="2014" name="Front. Microbiol.">
        <title>High frequency of phylogenetically diverse reductive dehalogenase-homologous genes in deep subseafloor sedimentary metagenomes.</title>
        <authorList>
            <person name="Kawai M."/>
            <person name="Futagami T."/>
            <person name="Toyoda A."/>
            <person name="Takaki Y."/>
            <person name="Nishi S."/>
            <person name="Hori S."/>
            <person name="Arai W."/>
            <person name="Tsubouchi T."/>
            <person name="Morono Y."/>
            <person name="Uchiyama I."/>
            <person name="Ito T."/>
            <person name="Fujiyama A."/>
            <person name="Inagaki F."/>
            <person name="Takami H."/>
        </authorList>
    </citation>
    <scope>NUCLEOTIDE SEQUENCE</scope>
    <source>
        <strain evidence="2">Expedition CK06-06</strain>
    </source>
</reference>
<sequence>VALASGFIGAYAKARKDIPSALAGVAIAAALMPPLVTIGLAISFREWALAQGASLLFLTNIVSITLAAWVTFLWLGLRPGKKYDPVATRRASTLLVLLLVVILVSLSFLSIDTAASGRIESALRDSFQQAELVNYEVRQSDPVEVVAVVRQPVGNMDDSSEVVEARESLEELLDEPVKLSVVFEPLVD</sequence>
<feature type="transmembrane region" description="Helical" evidence="1">
    <location>
        <begin position="21"/>
        <end position="43"/>
    </location>
</feature>
<dbReference type="Pfam" id="PF04087">
    <property type="entry name" value="DUF389"/>
    <property type="match status" value="1"/>
</dbReference>
<proteinExistence type="predicted"/>
<dbReference type="EMBL" id="BARU01013744">
    <property type="protein sequence ID" value="GAH40361.1"/>
    <property type="molecule type" value="Genomic_DNA"/>
</dbReference>
<keyword evidence="1" id="KW-0472">Membrane</keyword>
<feature type="transmembrane region" description="Helical" evidence="1">
    <location>
        <begin position="95"/>
        <end position="115"/>
    </location>
</feature>
<dbReference type="PANTHER" id="PTHR20992">
    <property type="entry name" value="AT15442P-RELATED"/>
    <property type="match status" value="1"/>
</dbReference>
<comment type="caution">
    <text evidence="2">The sequence shown here is derived from an EMBL/GenBank/DDBJ whole genome shotgun (WGS) entry which is preliminary data.</text>
</comment>
<dbReference type="PANTHER" id="PTHR20992:SF9">
    <property type="entry name" value="AT15442P-RELATED"/>
    <property type="match status" value="1"/>
</dbReference>
<keyword evidence="1" id="KW-0812">Transmembrane</keyword>
<keyword evidence="1" id="KW-1133">Transmembrane helix</keyword>
<name>X1F3Z5_9ZZZZ</name>
<organism evidence="2">
    <name type="scientific">marine sediment metagenome</name>
    <dbReference type="NCBI Taxonomy" id="412755"/>
    <lineage>
        <taxon>unclassified sequences</taxon>
        <taxon>metagenomes</taxon>
        <taxon>ecological metagenomes</taxon>
    </lineage>
</organism>
<dbReference type="InterPro" id="IPR005240">
    <property type="entry name" value="DUF389"/>
</dbReference>
<evidence type="ECO:0000313" key="2">
    <source>
        <dbReference type="EMBL" id="GAH40361.1"/>
    </source>
</evidence>
<dbReference type="AlphaFoldDB" id="X1F3Z5"/>
<protein>
    <recommendedName>
        <fullName evidence="3">TIGR00341 family protein</fullName>
    </recommendedName>
</protein>
<feature type="non-terminal residue" evidence="2">
    <location>
        <position position="1"/>
    </location>
</feature>
<feature type="transmembrane region" description="Helical" evidence="1">
    <location>
        <begin position="55"/>
        <end position="75"/>
    </location>
</feature>
<feature type="non-terminal residue" evidence="2">
    <location>
        <position position="188"/>
    </location>
</feature>
<evidence type="ECO:0000256" key="1">
    <source>
        <dbReference type="SAM" id="Phobius"/>
    </source>
</evidence>
<evidence type="ECO:0008006" key="3">
    <source>
        <dbReference type="Google" id="ProtNLM"/>
    </source>
</evidence>